<gene>
    <name evidence="2" type="primary">Acey_s0369.g82</name>
    <name evidence="2" type="ORF">Y032_0369g82</name>
</gene>
<evidence type="ECO:0000313" key="2">
    <source>
        <dbReference type="EMBL" id="EYB82005.1"/>
    </source>
</evidence>
<feature type="region of interest" description="Disordered" evidence="1">
    <location>
        <begin position="1"/>
        <end position="39"/>
    </location>
</feature>
<dbReference type="AlphaFoldDB" id="A0A016RUF4"/>
<protein>
    <submittedName>
        <fullName evidence="2">Uncharacterized protein</fullName>
    </submittedName>
</protein>
<comment type="caution">
    <text evidence="2">The sequence shown here is derived from an EMBL/GenBank/DDBJ whole genome shotgun (WGS) entry which is preliminary data.</text>
</comment>
<keyword evidence="3" id="KW-1185">Reference proteome</keyword>
<sequence length="66" mass="7154">MSANAYCDRIADDGSNPPAFPRSTGKGSQIPRKGAETTEQKTLKAESIYALQCTFTPVTDMWTLNA</sequence>
<evidence type="ECO:0000256" key="1">
    <source>
        <dbReference type="SAM" id="MobiDB-lite"/>
    </source>
</evidence>
<reference evidence="3" key="1">
    <citation type="journal article" date="2015" name="Nat. Genet.">
        <title>The genome and transcriptome of the zoonotic hookworm Ancylostoma ceylanicum identify infection-specific gene families.</title>
        <authorList>
            <person name="Schwarz E.M."/>
            <person name="Hu Y."/>
            <person name="Antoshechkin I."/>
            <person name="Miller M.M."/>
            <person name="Sternberg P.W."/>
            <person name="Aroian R.V."/>
        </authorList>
    </citation>
    <scope>NUCLEOTIDE SEQUENCE</scope>
    <source>
        <strain evidence="3">HY135</strain>
    </source>
</reference>
<proteinExistence type="predicted"/>
<accession>A0A016RUF4</accession>
<dbReference type="EMBL" id="JARK01001705">
    <property type="protein sequence ID" value="EYB82005.1"/>
    <property type="molecule type" value="Genomic_DNA"/>
</dbReference>
<name>A0A016RUF4_9BILA</name>
<evidence type="ECO:0000313" key="3">
    <source>
        <dbReference type="Proteomes" id="UP000024635"/>
    </source>
</evidence>
<organism evidence="2 3">
    <name type="scientific">Ancylostoma ceylanicum</name>
    <dbReference type="NCBI Taxonomy" id="53326"/>
    <lineage>
        <taxon>Eukaryota</taxon>
        <taxon>Metazoa</taxon>
        <taxon>Ecdysozoa</taxon>
        <taxon>Nematoda</taxon>
        <taxon>Chromadorea</taxon>
        <taxon>Rhabditida</taxon>
        <taxon>Rhabditina</taxon>
        <taxon>Rhabditomorpha</taxon>
        <taxon>Strongyloidea</taxon>
        <taxon>Ancylostomatidae</taxon>
        <taxon>Ancylostomatinae</taxon>
        <taxon>Ancylostoma</taxon>
    </lineage>
</organism>
<dbReference type="Proteomes" id="UP000024635">
    <property type="component" value="Unassembled WGS sequence"/>
</dbReference>